<proteinExistence type="evidence at transcript level"/>
<evidence type="ECO:0000313" key="2">
    <source>
        <dbReference type="EMBL" id="WPO56485.1"/>
    </source>
</evidence>
<name>A0AAU0QKC4_9NEOP</name>
<protein>
    <submittedName>
        <fullName evidence="2">Odorant receptor</fullName>
    </submittedName>
</protein>
<dbReference type="EMBL" id="OQ970378">
    <property type="protein sequence ID" value="WPO56485.1"/>
    <property type="molecule type" value="mRNA"/>
</dbReference>
<dbReference type="AlphaFoldDB" id="A0AAU0QKC4"/>
<keyword evidence="1" id="KW-0472">Membrane</keyword>
<accession>A0AAU0QKC4</accession>
<evidence type="ECO:0000256" key="1">
    <source>
        <dbReference type="SAM" id="Phobius"/>
    </source>
</evidence>
<reference evidence="2" key="1">
    <citation type="submission" date="2023-05" db="EMBL/GenBank/DDBJ databases">
        <authorList>
            <person name="Pathak J."/>
            <person name="Thiruvengadam V."/>
            <person name="Gracy G.R."/>
            <person name="M M."/>
        </authorList>
    </citation>
    <scope>NUCLEOTIDE SEQUENCE</scope>
    <source>
        <tissue evidence="2">Head and antenna</tissue>
    </source>
</reference>
<feature type="transmembrane region" description="Helical" evidence="1">
    <location>
        <begin position="131"/>
        <end position="151"/>
    </location>
</feature>
<feature type="transmembrane region" description="Helical" evidence="1">
    <location>
        <begin position="80"/>
        <end position="98"/>
    </location>
</feature>
<organism evidence="2">
    <name type="scientific">Leucinodes orbonalis</name>
    <dbReference type="NCBI Taxonomy" id="711050"/>
    <lineage>
        <taxon>Eukaryota</taxon>
        <taxon>Metazoa</taxon>
        <taxon>Ecdysozoa</taxon>
        <taxon>Arthropoda</taxon>
        <taxon>Hexapoda</taxon>
        <taxon>Insecta</taxon>
        <taxon>Pterygota</taxon>
        <taxon>Neoptera</taxon>
        <taxon>Endopterygota</taxon>
        <taxon>Lepidoptera</taxon>
        <taxon>Glossata</taxon>
        <taxon>Ditrysia</taxon>
        <taxon>Pyraloidea</taxon>
        <taxon>Crambidae</taxon>
        <taxon>Spilomelinae</taxon>
        <taxon>Leucinodes</taxon>
    </lineage>
</organism>
<sequence>MSKKKPTHLQKHYLKILCRLIYYIGICDCWYEDSDRSRTHKIIYKIWIFFMNSFLILNTINEILACTRSDLTVRERNDLIQFSFGHISVCAKYMFLMLQKDRIKVLFKRLVDGSRSTFTSSEVEKKSVKKAIAYSVGLALATYGTLALSVVDAYLRSRKAGIISC</sequence>
<feature type="transmembrane region" description="Helical" evidence="1">
    <location>
        <begin position="42"/>
        <end position="60"/>
    </location>
</feature>
<keyword evidence="2" id="KW-0675">Receptor</keyword>
<keyword evidence="1" id="KW-0812">Transmembrane</keyword>
<keyword evidence="1" id="KW-1133">Transmembrane helix</keyword>